<dbReference type="EMBL" id="JACHFQ010000002">
    <property type="protein sequence ID" value="MBB5225529.1"/>
    <property type="molecule type" value="Genomic_DNA"/>
</dbReference>
<feature type="region of interest" description="Disordered" evidence="1">
    <location>
        <begin position="35"/>
        <end position="78"/>
    </location>
</feature>
<proteinExistence type="predicted"/>
<feature type="compositionally biased region" description="Acidic residues" evidence="1">
    <location>
        <begin position="54"/>
        <end position="63"/>
    </location>
</feature>
<name>A0A7W8LLK9_9SPIR</name>
<dbReference type="AlphaFoldDB" id="A0A7W8LLK9"/>
<evidence type="ECO:0000313" key="3">
    <source>
        <dbReference type="EMBL" id="MBB5225529.1"/>
    </source>
</evidence>
<feature type="transmembrane region" description="Helical" evidence="2">
    <location>
        <begin position="5"/>
        <end position="23"/>
    </location>
</feature>
<feature type="compositionally biased region" description="Low complexity" evidence="1">
    <location>
        <begin position="64"/>
        <end position="78"/>
    </location>
</feature>
<comment type="caution">
    <text evidence="3">The sequence shown here is derived from an EMBL/GenBank/DDBJ whole genome shotgun (WGS) entry which is preliminary data.</text>
</comment>
<organism evidence="3 4">
    <name type="scientific">Treponema ruminis</name>
    <dbReference type="NCBI Taxonomy" id="744515"/>
    <lineage>
        <taxon>Bacteria</taxon>
        <taxon>Pseudomonadati</taxon>
        <taxon>Spirochaetota</taxon>
        <taxon>Spirochaetia</taxon>
        <taxon>Spirochaetales</taxon>
        <taxon>Treponemataceae</taxon>
        <taxon>Treponema</taxon>
    </lineage>
</organism>
<dbReference type="Proteomes" id="UP000518887">
    <property type="component" value="Unassembled WGS sequence"/>
</dbReference>
<keyword evidence="2" id="KW-0812">Transmembrane</keyword>
<keyword evidence="4" id="KW-1185">Reference proteome</keyword>
<evidence type="ECO:0000256" key="2">
    <source>
        <dbReference type="SAM" id="Phobius"/>
    </source>
</evidence>
<gene>
    <name evidence="3" type="ORF">HNP76_000873</name>
</gene>
<reference evidence="3 4" key="1">
    <citation type="submission" date="2020-08" db="EMBL/GenBank/DDBJ databases">
        <title>Genomic Encyclopedia of Type Strains, Phase IV (KMG-IV): sequencing the most valuable type-strain genomes for metagenomic binning, comparative biology and taxonomic classification.</title>
        <authorList>
            <person name="Goeker M."/>
        </authorList>
    </citation>
    <scope>NUCLEOTIDE SEQUENCE [LARGE SCALE GENOMIC DNA]</scope>
    <source>
        <strain evidence="3 4">DSM 103462</strain>
    </source>
</reference>
<keyword evidence="2" id="KW-1133">Transmembrane helix</keyword>
<feature type="compositionally biased region" description="Polar residues" evidence="1">
    <location>
        <begin position="44"/>
        <end position="53"/>
    </location>
</feature>
<evidence type="ECO:0000313" key="4">
    <source>
        <dbReference type="Proteomes" id="UP000518887"/>
    </source>
</evidence>
<keyword evidence="2" id="KW-0472">Membrane</keyword>
<dbReference type="RefSeq" id="WP_184657891.1">
    <property type="nucleotide sequence ID" value="NZ_CP031518.1"/>
</dbReference>
<accession>A0A7W8LLK9</accession>
<protein>
    <submittedName>
        <fullName evidence="3">Uncharacterized protein</fullName>
    </submittedName>
</protein>
<evidence type="ECO:0000256" key="1">
    <source>
        <dbReference type="SAM" id="MobiDB-lite"/>
    </source>
</evidence>
<sequence length="190" mass="20176">MLQFYFLSILLNLVAGLIFIYVVKGEGEASLILSDSDDPFGEGESSSNSSDFNPETDDLDLGLDGDSSSQAGDSDSSAKKAGGLGELALPFLGDKTLQLVVGILSALTGLMKLLSPIQYDIAIIGDLVPALAGLAAGAVLLLDWYQERSEVELTLPEALQGIYEGGRKYLGIFCIIAAVLHFIFPRVLFL</sequence>
<feature type="transmembrane region" description="Helical" evidence="2">
    <location>
        <begin position="169"/>
        <end position="189"/>
    </location>
</feature>